<keyword evidence="4" id="KW-1185">Reference proteome</keyword>
<evidence type="ECO:0000259" key="2">
    <source>
        <dbReference type="Pfam" id="PF13966"/>
    </source>
</evidence>
<organism evidence="3 4">
    <name type="scientific">Panicum miliaceum</name>
    <name type="common">Proso millet</name>
    <name type="synonym">Broomcorn millet</name>
    <dbReference type="NCBI Taxonomy" id="4540"/>
    <lineage>
        <taxon>Eukaryota</taxon>
        <taxon>Viridiplantae</taxon>
        <taxon>Streptophyta</taxon>
        <taxon>Embryophyta</taxon>
        <taxon>Tracheophyta</taxon>
        <taxon>Spermatophyta</taxon>
        <taxon>Magnoliopsida</taxon>
        <taxon>Liliopsida</taxon>
        <taxon>Poales</taxon>
        <taxon>Poaceae</taxon>
        <taxon>PACMAD clade</taxon>
        <taxon>Panicoideae</taxon>
        <taxon>Panicodae</taxon>
        <taxon>Paniceae</taxon>
        <taxon>Panicinae</taxon>
        <taxon>Panicum</taxon>
        <taxon>Panicum sect. Panicum</taxon>
    </lineage>
</organism>
<protein>
    <submittedName>
        <fullName evidence="3">Retroelement</fullName>
    </submittedName>
</protein>
<evidence type="ECO:0000313" key="4">
    <source>
        <dbReference type="Proteomes" id="UP000275267"/>
    </source>
</evidence>
<keyword evidence="1" id="KW-1133">Transmembrane helix</keyword>
<proteinExistence type="predicted"/>
<sequence>MANKLNCKLGSLPMKYLGIPVSDAHLGTTAFGGLFEKMNKRLEPWKGKHLSSGGKLTLTNSCLSSLPMYIMGFYWLTGATHSKMDSIRANFFWKGVEKSHKYHMAKWEMVSCPKDQGGLGIINTRLMNDCLLVKWIWKIMKGSEGVWFKLLQAKYMRNGKSFFTSSSRGSSQFWQGLHKVKHLFKWGALFKVKDGEKVSLWEDSWVNDSPLKHQFPSLYAFCEDPLATIADCWQDGEWDVNFRRTFSEEDMQLWEELLTVLHGVAMDSSQSDEVMWMLDKSRSFATKSMYRFLTFGGVTSKEAGGIWKARVPLKIKVFIWQMFHKLPTATELVKRGWKGSHRCSLCGQPESGDHIFFHCSMARFTWCCLRDFFGWDGHPTSCSDFWGRWLPLKFNISPRLGIFMFAGLCWVLWITRNKMAFEQKFINKPTEVVFLGINFMQKWSPMLKEDDREKVEGVLKTVTNWLQNLPTSGAPVLDIVEI</sequence>
<dbReference type="Pfam" id="PF13966">
    <property type="entry name" value="zf-RVT"/>
    <property type="match status" value="1"/>
</dbReference>
<dbReference type="PANTHER" id="PTHR33116">
    <property type="entry name" value="REVERSE TRANSCRIPTASE ZINC-BINDING DOMAIN-CONTAINING PROTEIN-RELATED-RELATED"/>
    <property type="match status" value="1"/>
</dbReference>
<dbReference type="AlphaFoldDB" id="A0A3L6TC75"/>
<dbReference type="OrthoDB" id="689430at2759"/>
<dbReference type="InterPro" id="IPR026960">
    <property type="entry name" value="RVT-Znf"/>
</dbReference>
<keyword evidence="1" id="KW-0472">Membrane</keyword>
<feature type="domain" description="Reverse transcriptase zinc-binding" evidence="2">
    <location>
        <begin position="284"/>
        <end position="366"/>
    </location>
</feature>
<feature type="transmembrane region" description="Helical" evidence="1">
    <location>
        <begin position="396"/>
        <end position="415"/>
    </location>
</feature>
<gene>
    <name evidence="3" type="ORF">C2845_PM03G13540</name>
</gene>
<dbReference type="Proteomes" id="UP000275267">
    <property type="component" value="Unassembled WGS sequence"/>
</dbReference>
<reference evidence="4" key="1">
    <citation type="journal article" date="2019" name="Nat. Commun.">
        <title>The genome of broomcorn millet.</title>
        <authorList>
            <person name="Zou C."/>
            <person name="Miki D."/>
            <person name="Li D."/>
            <person name="Tang Q."/>
            <person name="Xiao L."/>
            <person name="Rajput S."/>
            <person name="Deng P."/>
            <person name="Jia W."/>
            <person name="Huang R."/>
            <person name="Zhang M."/>
            <person name="Sun Y."/>
            <person name="Hu J."/>
            <person name="Fu X."/>
            <person name="Schnable P.S."/>
            <person name="Li F."/>
            <person name="Zhang H."/>
            <person name="Feng B."/>
            <person name="Zhu X."/>
            <person name="Liu R."/>
            <person name="Schnable J.C."/>
            <person name="Zhu J.-K."/>
            <person name="Zhang H."/>
        </authorList>
    </citation>
    <scope>NUCLEOTIDE SEQUENCE [LARGE SCALE GENOMIC DNA]</scope>
</reference>
<evidence type="ECO:0000313" key="3">
    <source>
        <dbReference type="EMBL" id="RLN34680.1"/>
    </source>
</evidence>
<accession>A0A3L6TC75</accession>
<evidence type="ECO:0000256" key="1">
    <source>
        <dbReference type="SAM" id="Phobius"/>
    </source>
</evidence>
<keyword evidence="1" id="KW-0812">Transmembrane</keyword>
<dbReference type="EMBL" id="PQIB02000002">
    <property type="protein sequence ID" value="RLN34680.1"/>
    <property type="molecule type" value="Genomic_DNA"/>
</dbReference>
<dbReference type="STRING" id="4540.A0A3L6TC75"/>
<dbReference type="PANTHER" id="PTHR33116:SF87">
    <property type="entry name" value="OS01G0158850 PROTEIN"/>
    <property type="match status" value="1"/>
</dbReference>
<name>A0A3L6TC75_PANMI</name>
<comment type="caution">
    <text evidence="3">The sequence shown here is derived from an EMBL/GenBank/DDBJ whole genome shotgun (WGS) entry which is preliminary data.</text>
</comment>